<dbReference type="EMBL" id="ML987203">
    <property type="protein sequence ID" value="KAF2244016.1"/>
    <property type="molecule type" value="Genomic_DNA"/>
</dbReference>
<reference evidence="2" key="1">
    <citation type="journal article" date="2020" name="Stud. Mycol.">
        <title>101 Dothideomycetes genomes: a test case for predicting lifestyles and emergence of pathogens.</title>
        <authorList>
            <person name="Haridas S."/>
            <person name="Albert R."/>
            <person name="Binder M."/>
            <person name="Bloem J."/>
            <person name="Labutti K."/>
            <person name="Salamov A."/>
            <person name="Andreopoulos B."/>
            <person name="Baker S."/>
            <person name="Barry K."/>
            <person name="Bills G."/>
            <person name="Bluhm B."/>
            <person name="Cannon C."/>
            <person name="Castanera R."/>
            <person name="Culley D."/>
            <person name="Daum C."/>
            <person name="Ezra D."/>
            <person name="Gonzalez J."/>
            <person name="Henrissat B."/>
            <person name="Kuo A."/>
            <person name="Liang C."/>
            <person name="Lipzen A."/>
            <person name="Lutzoni F."/>
            <person name="Magnuson J."/>
            <person name="Mondo S."/>
            <person name="Nolan M."/>
            <person name="Ohm R."/>
            <person name="Pangilinan J."/>
            <person name="Park H.-J."/>
            <person name="Ramirez L."/>
            <person name="Alfaro M."/>
            <person name="Sun H."/>
            <person name="Tritt A."/>
            <person name="Yoshinaga Y."/>
            <person name="Zwiers L.-H."/>
            <person name="Turgeon B."/>
            <person name="Goodwin S."/>
            <person name="Spatafora J."/>
            <person name="Crous P."/>
            <person name="Grigoriev I."/>
        </authorList>
    </citation>
    <scope>NUCLEOTIDE SEQUENCE</scope>
    <source>
        <strain evidence="2">CBS 122368</strain>
    </source>
</reference>
<evidence type="ECO:0000313" key="3">
    <source>
        <dbReference type="Proteomes" id="UP000800094"/>
    </source>
</evidence>
<protein>
    <submittedName>
        <fullName evidence="2">Uncharacterized protein</fullName>
    </submittedName>
</protein>
<keyword evidence="3" id="KW-1185">Reference proteome</keyword>
<dbReference type="Proteomes" id="UP000800094">
    <property type="component" value="Unassembled WGS sequence"/>
</dbReference>
<dbReference type="GeneID" id="54580451"/>
<dbReference type="RefSeq" id="XP_033679020.1">
    <property type="nucleotide sequence ID" value="XM_033827121.1"/>
</dbReference>
<sequence length="180" mass="18374">MANGRGSFLGDVSRPPLLPLPSFRALARIGRAALAGSGAIGAHQRALPRARFTQIVAGCAAAPLDRLAALGQQARCNGNQRVAPTRLAVLRAARGGLAGTESTCLAAGPGDRPSQIALGQIGPAVCTPQPAGFHPRHPLQSAPASRLAIERTPRRLALSRDVPPACGDAAAPRRTGTTPV</sequence>
<organism evidence="2 3">
    <name type="scientific">Trematosphaeria pertusa</name>
    <dbReference type="NCBI Taxonomy" id="390896"/>
    <lineage>
        <taxon>Eukaryota</taxon>
        <taxon>Fungi</taxon>
        <taxon>Dikarya</taxon>
        <taxon>Ascomycota</taxon>
        <taxon>Pezizomycotina</taxon>
        <taxon>Dothideomycetes</taxon>
        <taxon>Pleosporomycetidae</taxon>
        <taxon>Pleosporales</taxon>
        <taxon>Massarineae</taxon>
        <taxon>Trematosphaeriaceae</taxon>
        <taxon>Trematosphaeria</taxon>
    </lineage>
</organism>
<accession>A0A6A6I166</accession>
<dbReference type="AlphaFoldDB" id="A0A6A6I166"/>
<name>A0A6A6I166_9PLEO</name>
<evidence type="ECO:0000313" key="2">
    <source>
        <dbReference type="EMBL" id="KAF2244016.1"/>
    </source>
</evidence>
<feature type="region of interest" description="Disordered" evidence="1">
    <location>
        <begin position="160"/>
        <end position="180"/>
    </location>
</feature>
<evidence type="ECO:0000256" key="1">
    <source>
        <dbReference type="SAM" id="MobiDB-lite"/>
    </source>
</evidence>
<gene>
    <name evidence="2" type="ORF">BU26DRAFT_508979</name>
</gene>
<proteinExistence type="predicted"/>